<name>A0A2W4VUB6_9CYAN</name>
<dbReference type="EMBL" id="QBML01000056">
    <property type="protein sequence ID" value="PZO35550.1"/>
    <property type="molecule type" value="Genomic_DNA"/>
</dbReference>
<feature type="domain" description="Cell envelope-related transcriptional attenuator" evidence="2">
    <location>
        <begin position="139"/>
        <end position="287"/>
    </location>
</feature>
<comment type="similarity">
    <text evidence="1">Belongs to the LytR/CpsA/Psr (LCP) family.</text>
</comment>
<dbReference type="PANTHER" id="PTHR33392:SF6">
    <property type="entry name" value="POLYISOPRENYL-TEICHOIC ACID--PEPTIDOGLYCAN TEICHOIC ACID TRANSFERASE TAGU"/>
    <property type="match status" value="1"/>
</dbReference>
<dbReference type="Pfam" id="PF03816">
    <property type="entry name" value="LytR_cpsA_psr"/>
    <property type="match status" value="1"/>
</dbReference>
<reference evidence="3 4" key="1">
    <citation type="submission" date="2018-04" db="EMBL/GenBank/DDBJ databases">
        <authorList>
            <person name="Go L.Y."/>
            <person name="Mitchell J.A."/>
        </authorList>
    </citation>
    <scope>NUCLEOTIDE SEQUENCE [LARGE SCALE GENOMIC DNA]</scope>
    <source>
        <strain evidence="3">ULC066bin1</strain>
    </source>
</reference>
<gene>
    <name evidence="3" type="ORF">DCF19_23685</name>
</gene>
<evidence type="ECO:0000259" key="2">
    <source>
        <dbReference type="Pfam" id="PF03816"/>
    </source>
</evidence>
<evidence type="ECO:0000256" key="1">
    <source>
        <dbReference type="ARBA" id="ARBA00006068"/>
    </source>
</evidence>
<reference evidence="3 4" key="2">
    <citation type="submission" date="2018-06" db="EMBL/GenBank/DDBJ databases">
        <title>Metagenomic assembly of (sub)arctic Cyanobacteria and their associated microbiome from non-axenic cultures.</title>
        <authorList>
            <person name="Baurain D."/>
        </authorList>
    </citation>
    <scope>NUCLEOTIDE SEQUENCE [LARGE SCALE GENOMIC DNA]</scope>
    <source>
        <strain evidence="3">ULC066bin1</strain>
    </source>
</reference>
<dbReference type="Proteomes" id="UP000249467">
    <property type="component" value="Unassembled WGS sequence"/>
</dbReference>
<proteinExistence type="inferred from homology"/>
<evidence type="ECO:0000313" key="3">
    <source>
        <dbReference type="EMBL" id="PZO35550.1"/>
    </source>
</evidence>
<sequence>MLFVSIIEVMEWCVSNRPITASKVRSADPTIRADLHTISPEQKLVDVAQPTIAKVKRIPFAKIGFTLSLLFSVGAGAFLGRIVPINALDWGGLLTGRKPEEVLMEGLGRKLERPYQILVMGVDRVLEAPIGSPESFNGRSDSMLLIRFDPDDRSVNILSIPRDTQVPIPNYGVVKINAANVYGGAQLAQEVVSEKLNGVEIDRYVRLDTSGLSALVDALGGVEVNVPKRMKYVDKTQKLNIDLYPGLQTLNGEQAEGFARYRHDEEGDLGRIKRQQIVLKALKAKIANPSIVLHLPDLINIMQKHVDSSLSFDEMMAISTFSLTLKPEQIQSSSLKGRPSDPNEFRFSYWIASPDDVDQAIIGKFKTKSNSSSF</sequence>
<dbReference type="AlphaFoldDB" id="A0A2W4VUB6"/>
<dbReference type="InterPro" id="IPR050922">
    <property type="entry name" value="LytR/CpsA/Psr_CW_biosynth"/>
</dbReference>
<accession>A0A2W4VUB6</accession>
<dbReference type="Gene3D" id="3.40.630.190">
    <property type="entry name" value="LCP protein"/>
    <property type="match status" value="1"/>
</dbReference>
<organism evidence="3 4">
    <name type="scientific">Pseudanabaena frigida</name>
    <dbReference type="NCBI Taxonomy" id="945775"/>
    <lineage>
        <taxon>Bacteria</taxon>
        <taxon>Bacillati</taxon>
        <taxon>Cyanobacteriota</taxon>
        <taxon>Cyanophyceae</taxon>
        <taxon>Pseudanabaenales</taxon>
        <taxon>Pseudanabaenaceae</taxon>
        <taxon>Pseudanabaena</taxon>
    </lineage>
</organism>
<comment type="caution">
    <text evidence="3">The sequence shown here is derived from an EMBL/GenBank/DDBJ whole genome shotgun (WGS) entry which is preliminary data.</text>
</comment>
<dbReference type="InterPro" id="IPR004474">
    <property type="entry name" value="LytR_CpsA_psr"/>
</dbReference>
<protein>
    <submittedName>
        <fullName evidence="3">LytR family transcriptional regulator</fullName>
    </submittedName>
</protein>
<dbReference type="NCBIfam" id="TIGR00350">
    <property type="entry name" value="lytR_cpsA_psr"/>
    <property type="match status" value="1"/>
</dbReference>
<evidence type="ECO:0000313" key="4">
    <source>
        <dbReference type="Proteomes" id="UP000249467"/>
    </source>
</evidence>
<dbReference type="PANTHER" id="PTHR33392">
    <property type="entry name" value="POLYISOPRENYL-TEICHOIC ACID--PEPTIDOGLYCAN TEICHOIC ACID TRANSFERASE TAGU"/>
    <property type="match status" value="1"/>
</dbReference>